<keyword evidence="2" id="KW-0472">Membrane</keyword>
<dbReference type="EMBL" id="VIWV01000001">
    <property type="protein sequence ID" value="TWF86444.1"/>
    <property type="molecule type" value="Genomic_DNA"/>
</dbReference>
<dbReference type="InterPro" id="IPR046112">
    <property type="entry name" value="DUF6049"/>
</dbReference>
<feature type="region of interest" description="Disordered" evidence="1">
    <location>
        <begin position="68"/>
        <end position="88"/>
    </location>
</feature>
<feature type="region of interest" description="Disordered" evidence="1">
    <location>
        <begin position="489"/>
        <end position="522"/>
    </location>
</feature>
<keyword evidence="4" id="KW-1185">Reference proteome</keyword>
<proteinExistence type="predicted"/>
<feature type="compositionally biased region" description="Low complexity" evidence="1">
    <location>
        <begin position="496"/>
        <end position="506"/>
    </location>
</feature>
<comment type="caution">
    <text evidence="3">The sequence shown here is derived from an EMBL/GenBank/DDBJ whole genome shotgun (WGS) entry which is preliminary data.</text>
</comment>
<evidence type="ECO:0000313" key="4">
    <source>
        <dbReference type="Proteomes" id="UP000316603"/>
    </source>
</evidence>
<name>A0A561TH53_9ACTN</name>
<feature type="compositionally biased region" description="Polar residues" evidence="1">
    <location>
        <begin position="79"/>
        <end position="88"/>
    </location>
</feature>
<keyword evidence="2" id="KW-0812">Transmembrane</keyword>
<feature type="region of interest" description="Disordered" evidence="1">
    <location>
        <begin position="729"/>
        <end position="795"/>
    </location>
</feature>
<dbReference type="InterPro" id="IPR010916">
    <property type="entry name" value="TonB_box_CS"/>
</dbReference>
<dbReference type="GO" id="GO:0005975">
    <property type="term" value="P:carbohydrate metabolic process"/>
    <property type="evidence" value="ECO:0007669"/>
    <property type="project" value="UniProtKB-ARBA"/>
</dbReference>
<dbReference type="InterPro" id="IPR013783">
    <property type="entry name" value="Ig-like_fold"/>
</dbReference>
<reference evidence="3 4" key="1">
    <citation type="submission" date="2019-06" db="EMBL/GenBank/DDBJ databases">
        <title>Sequencing the genomes of 1000 actinobacteria strains.</title>
        <authorList>
            <person name="Klenk H.-P."/>
        </authorList>
    </citation>
    <scope>NUCLEOTIDE SEQUENCE [LARGE SCALE GENOMIC DNA]</scope>
    <source>
        <strain evidence="3 4">DSM 41695</strain>
    </source>
</reference>
<dbReference type="Gene3D" id="2.60.40.10">
    <property type="entry name" value="Immunoglobulins"/>
    <property type="match status" value="1"/>
</dbReference>
<feature type="compositionally biased region" description="Basic and acidic residues" evidence="1">
    <location>
        <begin position="752"/>
        <end position="768"/>
    </location>
</feature>
<feature type="compositionally biased region" description="Acidic residues" evidence="1">
    <location>
        <begin position="734"/>
        <end position="744"/>
    </location>
</feature>
<protein>
    <submittedName>
        <fullName evidence="3">Uncharacterized protein</fullName>
    </submittedName>
</protein>
<evidence type="ECO:0000256" key="1">
    <source>
        <dbReference type="SAM" id="MobiDB-lite"/>
    </source>
</evidence>
<dbReference type="AlphaFoldDB" id="A0A561TH53"/>
<dbReference type="RefSeq" id="WP_145868326.1">
    <property type="nucleotide sequence ID" value="NZ_BNCE01000003.1"/>
</dbReference>
<dbReference type="PROSITE" id="PS00430">
    <property type="entry name" value="TONB_DEPENDENT_REC_1"/>
    <property type="match status" value="1"/>
</dbReference>
<dbReference type="Proteomes" id="UP000316603">
    <property type="component" value="Unassembled WGS sequence"/>
</dbReference>
<dbReference type="Pfam" id="PF19516">
    <property type="entry name" value="DUF6049"/>
    <property type="match status" value="1"/>
</dbReference>
<evidence type="ECO:0000313" key="3">
    <source>
        <dbReference type="EMBL" id="TWF86444.1"/>
    </source>
</evidence>
<sequence length="795" mass="84080">MAEAADFQGTPPSPARRWLRRTGALLAGAPLLAGLMQLPAASPAEAAAPDGAQAASGAGSVSVSVNSLTPEAPAEGDTVTVSGTVTNKGRQTVTDAHVDLRVGPLLNTRSSIDTVAKNSDDVQGAIGPEVDDKYSEEFDKLTPGVSQSFTLSVPVDELDLGKDGVYQLAVSLAGQTPAQPWEQTLGVQRTFLPWQPEEAGTRTKTTFMWPLVSTVHMTAETGSDEQQTPVFHDDELAKEIAPGGRLDRMVALGKDLDVTWVIDPDLLASVEAMTDRYEITGEGDDTVVGGHQDVAKRWLTEVQKAVADREVVALPFGDPDLASLAHSGTSVTGSLSHLKEASDVASDTVESILHVEPTTDFAWPVDGALDPSIVKVATSAGADKVIARSDTFEETSGLSYTPSAPRPVGGGTTAVVADARLSTAFQGDLTTASAATLAVQRFLAQSLTLGLQTGQQRSVVVAPQRTPTASQARTMAEALSVLQDGTWSEPQDLTSAAKAKPDPAAATRIPSASSYPSSLRKRELPRSTFEQIARTQAKLDKFKVILSDQSRVVTPFGRALNRAMSASWRGRQSEAAIYRSGVEAYLDDLLGQVRLIDKSETKLSGRSATIPVTVQNNLVQGVEHLVLRLTSTNPTRLEIGGNSYEEQPVAVSGGHSQSVKFTTSANANGRATVVAQLYTQDGQKYGEPVTFDVKVTEITATVMLVIGGGVLLLVLAGFRMYTQRKRAAAREAAEQENEAGEDADGPQNPDAAEERPTREPEADSRTDGQEQPSDPAPDTAPESTDPSGTGERVDR</sequence>
<keyword evidence="2" id="KW-1133">Transmembrane helix</keyword>
<dbReference type="OrthoDB" id="3797035at2"/>
<feature type="transmembrane region" description="Helical" evidence="2">
    <location>
        <begin position="698"/>
        <end position="718"/>
    </location>
</feature>
<evidence type="ECO:0000256" key="2">
    <source>
        <dbReference type="SAM" id="Phobius"/>
    </source>
</evidence>
<organism evidence="3 4">
    <name type="scientific">Streptomyces capillispiralis</name>
    <dbReference type="NCBI Taxonomy" id="68182"/>
    <lineage>
        <taxon>Bacteria</taxon>
        <taxon>Bacillati</taxon>
        <taxon>Actinomycetota</taxon>
        <taxon>Actinomycetes</taxon>
        <taxon>Kitasatosporales</taxon>
        <taxon>Streptomycetaceae</taxon>
        <taxon>Streptomyces</taxon>
    </lineage>
</organism>
<accession>A0A561TH53</accession>
<gene>
    <name evidence="3" type="ORF">FHX78_113412</name>
</gene>